<proteinExistence type="predicted"/>
<dbReference type="Proteomes" id="UP001274830">
    <property type="component" value="Unassembled WGS sequence"/>
</dbReference>
<dbReference type="AlphaFoldDB" id="A0AAE0TTQ4"/>
<comment type="caution">
    <text evidence="1">The sequence shown here is derived from an EMBL/GenBank/DDBJ whole genome shotgun (WGS) entry which is preliminary data.</text>
</comment>
<dbReference type="InterPro" id="IPR002885">
    <property type="entry name" value="PPR_rpt"/>
</dbReference>
<reference evidence="1" key="1">
    <citation type="submission" date="2023-07" db="EMBL/GenBank/DDBJ databases">
        <title>Black Yeasts Isolated from many extreme environments.</title>
        <authorList>
            <person name="Coleine C."/>
            <person name="Stajich J.E."/>
            <person name="Selbmann L."/>
        </authorList>
    </citation>
    <scope>NUCLEOTIDE SEQUENCE</scope>
    <source>
        <strain evidence="1">CCFEE 5485</strain>
    </source>
</reference>
<dbReference type="InterPro" id="IPR050667">
    <property type="entry name" value="PPR-containing_protein"/>
</dbReference>
<dbReference type="PANTHER" id="PTHR47939:SF5">
    <property type="entry name" value="PENTACOTRIPEPTIDE-REPEAT REGION OF PRORP DOMAIN-CONTAINING PROTEIN"/>
    <property type="match status" value="1"/>
</dbReference>
<protein>
    <submittedName>
        <fullName evidence="1">Uncharacterized protein</fullName>
    </submittedName>
</protein>
<evidence type="ECO:0000313" key="2">
    <source>
        <dbReference type="Proteomes" id="UP001274830"/>
    </source>
</evidence>
<dbReference type="InterPro" id="IPR011990">
    <property type="entry name" value="TPR-like_helical_dom_sf"/>
</dbReference>
<keyword evidence="2" id="KW-1185">Reference proteome</keyword>
<dbReference type="EMBL" id="JAUTXT010000035">
    <property type="protein sequence ID" value="KAK3672155.1"/>
    <property type="molecule type" value="Genomic_DNA"/>
</dbReference>
<accession>A0AAE0TTQ4</accession>
<name>A0AAE0TTQ4_9PEZI</name>
<dbReference type="PANTHER" id="PTHR47939">
    <property type="entry name" value="MEMBRANE-ASSOCIATED SALT-INDUCIBLE PROTEIN-LIKE"/>
    <property type="match status" value="1"/>
</dbReference>
<dbReference type="Pfam" id="PF01535">
    <property type="entry name" value="PPR"/>
    <property type="match status" value="1"/>
</dbReference>
<dbReference type="Gene3D" id="1.25.40.10">
    <property type="entry name" value="Tetratricopeptide repeat domain"/>
    <property type="match status" value="3"/>
</dbReference>
<sequence length="838" mass="94143">MPSHSHLTRQVFRRLLANEPITARGCLRRRQYHVQAIQTRPSAQARRHDGVQLSKSVDRRRSFFQMFGLKPKKEAREADMDPGLDVMMDLERRTRLRARLPSKESVATAFEAFFKSKYNDHGSKVEDNQARLALQSLKYCLEPEVLNDPTTETIAHSEAVLTACICLNKRYPVSITSDHLELARSLHDLMADQAPKRAAAAVKSYIRMLCALGQPTEAREVLLLHEQRPQISPQAKDPEGHLPPSSADGAQYGALPASWGQILLAFCATGAQHEVTTTLDMVRERDLLATTAITRAMLKVSLSSDKIEEIERWWRAHHTVVKGNKAIPLSSRGMSFIASYARTVGLALAWCVFNSANDLGRSIVSDLMEENPPKPVWDAIFVWAAGTGKSVDEIGRMIEVMEESNDSGLEVEDHRLPNSATINALVAWAISKDDPYTAERFIALGRDRGIEPDAKTFVLQMEYRLHVNDIDGALTAYKNLQATDLSSDEDVLVVNNLITALCSSPRHDFDTIMNVAADLSDRRARFAPETVAKLSLLHLNRDEIHDVTDLLNTHAYHYSSVEKTRVREPLLAYCLAPTTPIARSWDTYTTIREVFDELDREARTNLMTNFFQRDRPDMAVHVFNHMRSHSRADTMPTSDTYVTAFIGTAKRRDLESLEVVHNQLKLDFNITLNTRLRNALIIGYTSCGRPRAALTFWDDIVASREGPTYNSIHIALRACEKAQFGDIKAQEIWTRLRKMNIELDNALWASYVGALAGNGNVELAVRTLEKAEREGELEVDGFVVGSLFMGTPGAEGQREVEGWARREFGGAWEELEGMGVEEMEDETRVFGIDRSVTP</sequence>
<gene>
    <name evidence="1" type="ORF">LTR78_007908</name>
</gene>
<organism evidence="1 2">
    <name type="scientific">Recurvomyces mirabilis</name>
    <dbReference type="NCBI Taxonomy" id="574656"/>
    <lineage>
        <taxon>Eukaryota</taxon>
        <taxon>Fungi</taxon>
        <taxon>Dikarya</taxon>
        <taxon>Ascomycota</taxon>
        <taxon>Pezizomycotina</taxon>
        <taxon>Dothideomycetes</taxon>
        <taxon>Dothideomycetidae</taxon>
        <taxon>Mycosphaerellales</taxon>
        <taxon>Teratosphaeriaceae</taxon>
        <taxon>Recurvomyces</taxon>
    </lineage>
</organism>
<evidence type="ECO:0000313" key="1">
    <source>
        <dbReference type="EMBL" id="KAK3672155.1"/>
    </source>
</evidence>